<evidence type="ECO:0000256" key="4">
    <source>
        <dbReference type="ARBA" id="ARBA00023125"/>
    </source>
</evidence>
<gene>
    <name evidence="8" type="ORF">ISS99_22165</name>
</gene>
<keyword evidence="9" id="KW-1185">Reference proteome</keyword>
<dbReference type="Pfam" id="PF00486">
    <property type="entry name" value="Trans_reg_C"/>
    <property type="match status" value="1"/>
</dbReference>
<dbReference type="SUPFAM" id="SSF52172">
    <property type="entry name" value="CheY-like"/>
    <property type="match status" value="1"/>
</dbReference>
<accession>A0ABS2KMH9</accession>
<feature type="modified residue" description="4-aspartylphosphate" evidence="6">
    <location>
        <position position="67"/>
    </location>
</feature>
<keyword evidence="1 6" id="KW-0597">Phosphoprotein</keyword>
<dbReference type="InterPro" id="IPR036388">
    <property type="entry name" value="WH-like_DNA-bd_sf"/>
</dbReference>
<proteinExistence type="predicted"/>
<evidence type="ECO:0000256" key="3">
    <source>
        <dbReference type="ARBA" id="ARBA00023015"/>
    </source>
</evidence>
<dbReference type="InterPro" id="IPR001867">
    <property type="entry name" value="OmpR/PhoB-type_DNA-bd"/>
</dbReference>
<dbReference type="SMART" id="SM00862">
    <property type="entry name" value="Trans_reg_C"/>
    <property type="match status" value="1"/>
</dbReference>
<dbReference type="PANTHER" id="PTHR48111:SF1">
    <property type="entry name" value="TWO-COMPONENT RESPONSE REGULATOR ORR33"/>
    <property type="match status" value="1"/>
</dbReference>
<dbReference type="CDD" id="cd00156">
    <property type="entry name" value="REC"/>
    <property type="match status" value="1"/>
</dbReference>
<evidence type="ECO:0000313" key="8">
    <source>
        <dbReference type="EMBL" id="MBM7132245.1"/>
    </source>
</evidence>
<dbReference type="InterPro" id="IPR039420">
    <property type="entry name" value="WalR-like"/>
</dbReference>
<dbReference type="Gene3D" id="1.10.10.10">
    <property type="entry name" value="Winged helix-like DNA-binding domain superfamily/Winged helix DNA-binding domain"/>
    <property type="match status" value="1"/>
</dbReference>
<evidence type="ECO:0000313" key="9">
    <source>
        <dbReference type="Proteomes" id="UP001430193"/>
    </source>
</evidence>
<dbReference type="InterPro" id="IPR016032">
    <property type="entry name" value="Sig_transdc_resp-reg_C-effctor"/>
</dbReference>
<dbReference type="InterPro" id="IPR011006">
    <property type="entry name" value="CheY-like_superfamily"/>
</dbReference>
<evidence type="ECO:0000256" key="6">
    <source>
        <dbReference type="PROSITE-ProRule" id="PRU00169"/>
    </source>
</evidence>
<evidence type="ECO:0000256" key="2">
    <source>
        <dbReference type="ARBA" id="ARBA00023012"/>
    </source>
</evidence>
<protein>
    <submittedName>
        <fullName evidence="8">Response regulator transcription factor</fullName>
    </submittedName>
</protein>
<dbReference type="InterPro" id="IPR001789">
    <property type="entry name" value="Sig_transdc_resp-reg_receiver"/>
</dbReference>
<dbReference type="Proteomes" id="UP001430193">
    <property type="component" value="Unassembled WGS sequence"/>
</dbReference>
<keyword evidence="2" id="KW-0902">Two-component regulatory system</keyword>
<dbReference type="PANTHER" id="PTHR48111">
    <property type="entry name" value="REGULATOR OF RPOS"/>
    <property type="match status" value="1"/>
</dbReference>
<comment type="caution">
    <text evidence="8">The sequence shown here is derived from an EMBL/GenBank/DDBJ whole genome shotgun (WGS) entry which is preliminary data.</text>
</comment>
<keyword evidence="3" id="KW-0805">Transcription regulation</keyword>
<evidence type="ECO:0000259" key="7">
    <source>
        <dbReference type="PROSITE" id="PS50110"/>
    </source>
</evidence>
<sequence>MKGHRPPASYAHARPLHVLVLEDNAELRQQILLPGLRDYGFRVHGAGTAAELHRIMSKQHLDIVILDVGLPDDNGFNVAQRLRSLSDIGIVMLTGNDGRQHHLAALQNGADFYLTKPVDLDVLAATLHNLARRLSPASLIRDAMPDATQPPRWRLEAGCWRFVSPKGKVLALTAAEQCVAATLAAENGTPVSRDSLIQALALKVHNFDPHRLEMMIHRWRRKAISSTGEALPLITLRGNGYMLACDSDTSIPRI</sequence>
<dbReference type="Pfam" id="PF00072">
    <property type="entry name" value="Response_reg"/>
    <property type="match status" value="1"/>
</dbReference>
<organism evidence="8 9">
    <name type="scientific">Dyella mobilis</name>
    <dbReference type="NCBI Taxonomy" id="1849582"/>
    <lineage>
        <taxon>Bacteria</taxon>
        <taxon>Pseudomonadati</taxon>
        <taxon>Pseudomonadota</taxon>
        <taxon>Gammaproteobacteria</taxon>
        <taxon>Lysobacterales</taxon>
        <taxon>Rhodanobacteraceae</taxon>
        <taxon>Dyella</taxon>
    </lineage>
</organism>
<dbReference type="PROSITE" id="PS50110">
    <property type="entry name" value="RESPONSE_REGULATORY"/>
    <property type="match status" value="1"/>
</dbReference>
<evidence type="ECO:0000256" key="1">
    <source>
        <dbReference type="ARBA" id="ARBA00022553"/>
    </source>
</evidence>
<keyword evidence="4" id="KW-0238">DNA-binding</keyword>
<dbReference type="SMART" id="SM00448">
    <property type="entry name" value="REC"/>
    <property type="match status" value="1"/>
</dbReference>
<dbReference type="SUPFAM" id="SSF46894">
    <property type="entry name" value="C-terminal effector domain of the bipartite response regulators"/>
    <property type="match status" value="1"/>
</dbReference>
<reference evidence="8" key="1">
    <citation type="submission" date="2020-10" db="EMBL/GenBank/DDBJ databases">
        <title>Phylogeny of dyella-like bacteria.</title>
        <authorList>
            <person name="Fu J."/>
        </authorList>
    </citation>
    <scope>NUCLEOTIDE SEQUENCE</scope>
    <source>
        <strain evidence="8">DHON07</strain>
    </source>
</reference>
<evidence type="ECO:0000256" key="5">
    <source>
        <dbReference type="ARBA" id="ARBA00023163"/>
    </source>
</evidence>
<feature type="domain" description="Response regulatory" evidence="7">
    <location>
        <begin position="17"/>
        <end position="131"/>
    </location>
</feature>
<keyword evidence="5" id="KW-0804">Transcription</keyword>
<name>A0ABS2KMH9_9GAMM</name>
<dbReference type="EMBL" id="JADIKF010000040">
    <property type="protein sequence ID" value="MBM7132245.1"/>
    <property type="molecule type" value="Genomic_DNA"/>
</dbReference>
<dbReference type="Gene3D" id="3.40.50.2300">
    <property type="match status" value="1"/>
</dbReference>